<keyword evidence="4" id="KW-1185">Reference proteome</keyword>
<dbReference type="InterPro" id="IPR057223">
    <property type="entry name" value="DUF7901"/>
</dbReference>
<accession>A0A1M6NWQ1</accession>
<dbReference type="Pfam" id="PF25470">
    <property type="entry name" value="DUF7901"/>
    <property type="match status" value="1"/>
</dbReference>
<dbReference type="Pfam" id="PF07589">
    <property type="entry name" value="PEP-CTERM"/>
    <property type="match status" value="1"/>
</dbReference>
<proteinExistence type="predicted"/>
<dbReference type="AlphaFoldDB" id="A0A1M6NWQ1"/>
<evidence type="ECO:0000313" key="3">
    <source>
        <dbReference type="EMBL" id="SHK00103.1"/>
    </source>
</evidence>
<evidence type="ECO:0000259" key="2">
    <source>
        <dbReference type="Pfam" id="PF25470"/>
    </source>
</evidence>
<feature type="domain" description="Ice-binding protein C-terminal" evidence="1">
    <location>
        <begin position="201"/>
        <end position="225"/>
    </location>
</feature>
<dbReference type="OrthoDB" id="8708738at2"/>
<dbReference type="STRING" id="1122189.SAMN02745165_03729"/>
<gene>
    <name evidence="3" type="ORF">SAMN02745165_03729</name>
</gene>
<name>A0A1M6NWQ1_MALRU</name>
<dbReference type="InterPro" id="IPR013424">
    <property type="entry name" value="Ice-binding_C"/>
</dbReference>
<evidence type="ECO:0000313" key="4">
    <source>
        <dbReference type="Proteomes" id="UP000184171"/>
    </source>
</evidence>
<dbReference type="EMBL" id="FQZT01000036">
    <property type="protein sequence ID" value="SHK00103.1"/>
    <property type="molecule type" value="Genomic_DNA"/>
</dbReference>
<dbReference type="NCBIfam" id="TIGR02595">
    <property type="entry name" value="PEP_CTERM"/>
    <property type="match status" value="1"/>
</dbReference>
<dbReference type="RefSeq" id="WP_072910221.1">
    <property type="nucleotide sequence ID" value="NZ_FQZT01000036.1"/>
</dbReference>
<feature type="domain" description="DUF7901" evidence="2">
    <location>
        <begin position="43"/>
        <end position="187"/>
    </location>
</feature>
<dbReference type="Proteomes" id="UP000184171">
    <property type="component" value="Unassembled WGS sequence"/>
</dbReference>
<sequence length="225" mass="25206">MRMITVKFIPILVFLFLLITLENLQAETLFNQDSNWARTYSTSTMQLADDFSLNLDATITSLSWAGGYSAYGEVDESMVDDFTIRLYSDLNGLPGDLLISYSGETTESVSRAIDSSYNLAYPLYLFEFVLPDLFAVEAGETFWLSVFNDPTNDGTAEDWAWHKSYGDVNLNANFFPLSDNPVWTVQTDNNQAFTLSGTFNSVPEPSTFLLLCSGLAGLGFYLRKR</sequence>
<evidence type="ECO:0000259" key="1">
    <source>
        <dbReference type="Pfam" id="PF07589"/>
    </source>
</evidence>
<reference evidence="3 4" key="1">
    <citation type="submission" date="2016-11" db="EMBL/GenBank/DDBJ databases">
        <authorList>
            <person name="Jaros S."/>
            <person name="Januszkiewicz K."/>
            <person name="Wedrychowicz H."/>
        </authorList>
    </citation>
    <scope>NUCLEOTIDE SEQUENCE [LARGE SCALE GENOMIC DNA]</scope>
    <source>
        <strain evidence="3 4">DSM 5091</strain>
    </source>
</reference>
<protein>
    <submittedName>
        <fullName evidence="3">PEP-CTERM protein-sorting domain-containing protein</fullName>
    </submittedName>
</protein>
<organism evidence="3 4">
    <name type="scientific">Malonomonas rubra DSM 5091</name>
    <dbReference type="NCBI Taxonomy" id="1122189"/>
    <lineage>
        <taxon>Bacteria</taxon>
        <taxon>Pseudomonadati</taxon>
        <taxon>Thermodesulfobacteriota</taxon>
        <taxon>Desulfuromonadia</taxon>
        <taxon>Desulfuromonadales</taxon>
        <taxon>Geopsychrobacteraceae</taxon>
        <taxon>Malonomonas</taxon>
    </lineage>
</organism>